<organism evidence="1">
    <name type="scientific">marine sediment metagenome</name>
    <dbReference type="NCBI Taxonomy" id="412755"/>
    <lineage>
        <taxon>unclassified sequences</taxon>
        <taxon>metagenomes</taxon>
        <taxon>ecological metagenomes</taxon>
    </lineage>
</organism>
<proteinExistence type="predicted"/>
<dbReference type="EMBL" id="LAZR01049022">
    <property type="protein sequence ID" value="KKK90610.1"/>
    <property type="molecule type" value="Genomic_DNA"/>
</dbReference>
<reference evidence="1" key="1">
    <citation type="journal article" date="2015" name="Nature">
        <title>Complex archaea that bridge the gap between prokaryotes and eukaryotes.</title>
        <authorList>
            <person name="Spang A."/>
            <person name="Saw J.H."/>
            <person name="Jorgensen S.L."/>
            <person name="Zaremba-Niedzwiedzka K."/>
            <person name="Martijn J."/>
            <person name="Lind A.E."/>
            <person name="van Eijk R."/>
            <person name="Schleper C."/>
            <person name="Guy L."/>
            <person name="Ettema T.J."/>
        </authorList>
    </citation>
    <scope>NUCLEOTIDE SEQUENCE</scope>
</reference>
<evidence type="ECO:0000313" key="1">
    <source>
        <dbReference type="EMBL" id="KKK90610.1"/>
    </source>
</evidence>
<comment type="caution">
    <text evidence="1">The sequence shown here is derived from an EMBL/GenBank/DDBJ whole genome shotgun (WGS) entry which is preliminary data.</text>
</comment>
<sequence>MEQINKNFDSCPACKSTNRFFETMSNDLKTRGLARPEWTLCWDVRQGVVVDPAKEAAMPVGSEAASYVVKTDICLDCGCIYAINLSATMVKKSVQPPQILVPGSLLPNDPSQN</sequence>
<gene>
    <name evidence="1" type="ORF">LCGC14_2721280</name>
</gene>
<name>A0A0F8ZXP1_9ZZZZ</name>
<dbReference type="AlphaFoldDB" id="A0A0F8ZXP1"/>
<accession>A0A0F8ZXP1</accession>
<protein>
    <submittedName>
        <fullName evidence="1">Uncharacterized protein</fullName>
    </submittedName>
</protein>